<name>A0A015U1S8_BACFG</name>
<evidence type="ECO:0000313" key="1">
    <source>
        <dbReference type="EMBL" id="EXY77086.1"/>
    </source>
</evidence>
<dbReference type="AlphaFoldDB" id="A0A015U1S8"/>
<gene>
    <name evidence="1" type="ORF">M124_4015</name>
</gene>
<comment type="caution">
    <text evidence="1">The sequence shown here is derived from an EMBL/GenBank/DDBJ whole genome shotgun (WGS) entry which is preliminary data.</text>
</comment>
<proteinExistence type="predicted"/>
<dbReference type="EMBL" id="JGCY01000011">
    <property type="protein sequence ID" value="EXY77086.1"/>
    <property type="molecule type" value="Genomic_DNA"/>
</dbReference>
<protein>
    <submittedName>
        <fullName evidence="1">Uncharacterized protein</fullName>
    </submittedName>
</protein>
<organism evidence="1 2">
    <name type="scientific">Bacteroides fragilis str. 3988T(B)14</name>
    <dbReference type="NCBI Taxonomy" id="1339315"/>
    <lineage>
        <taxon>Bacteria</taxon>
        <taxon>Pseudomonadati</taxon>
        <taxon>Bacteroidota</taxon>
        <taxon>Bacteroidia</taxon>
        <taxon>Bacteroidales</taxon>
        <taxon>Bacteroidaceae</taxon>
        <taxon>Bacteroides</taxon>
    </lineage>
</organism>
<dbReference type="Proteomes" id="UP000020529">
    <property type="component" value="Unassembled WGS sequence"/>
</dbReference>
<sequence length="90" mass="10544">MCQPRVDRSVGSPSLEDSDICIEKKWNWKEKRQGEPDFSQSGFQFALREWLVSTKGSGAAKRKSYKRKMEVRLKWVIPFQPVDDICPRCH</sequence>
<dbReference type="PATRIC" id="fig|1339315.3.peg.35"/>
<dbReference type="RefSeq" id="WP_007761519.1">
    <property type="nucleotide sequence ID" value="NZ_JGCY01000011.1"/>
</dbReference>
<accession>A0A015U1S8</accession>
<evidence type="ECO:0000313" key="2">
    <source>
        <dbReference type="Proteomes" id="UP000020529"/>
    </source>
</evidence>
<reference evidence="1 2" key="1">
    <citation type="submission" date="2014-02" db="EMBL/GenBank/DDBJ databases">
        <authorList>
            <person name="Sears C."/>
            <person name="Carroll K."/>
            <person name="Sack B.R."/>
            <person name="Qadri F."/>
            <person name="Myers L.L."/>
            <person name="Chung G.-T."/>
            <person name="Escheverria P."/>
            <person name="Fraser C.M."/>
            <person name="Sadzewicz L."/>
            <person name="Shefchek K.A."/>
            <person name="Tallon L."/>
            <person name="Das S.P."/>
            <person name="Daugherty S."/>
            <person name="Mongodin E.F."/>
        </authorList>
    </citation>
    <scope>NUCLEOTIDE SEQUENCE [LARGE SCALE GENOMIC DNA]</scope>
    <source>
        <strain evidence="2">3988T(B)14</strain>
    </source>
</reference>